<organism evidence="1 2">
    <name type="scientific">Enterococcus mundtii</name>
    <dbReference type="NCBI Taxonomy" id="53346"/>
    <lineage>
        <taxon>Bacteria</taxon>
        <taxon>Bacillati</taxon>
        <taxon>Bacillota</taxon>
        <taxon>Bacilli</taxon>
        <taxon>Lactobacillales</taxon>
        <taxon>Enterococcaceae</taxon>
        <taxon>Enterococcus</taxon>
    </lineage>
</organism>
<dbReference type="Pfam" id="PF20585">
    <property type="entry name" value="Pectate_lyase_5"/>
    <property type="match status" value="1"/>
</dbReference>
<evidence type="ECO:0008006" key="3">
    <source>
        <dbReference type="Google" id="ProtNLM"/>
    </source>
</evidence>
<dbReference type="EMBL" id="BJWA01000008">
    <property type="protein sequence ID" value="GEL80286.1"/>
    <property type="molecule type" value="Genomic_DNA"/>
</dbReference>
<reference evidence="1 2" key="1">
    <citation type="submission" date="2019-07" db="EMBL/GenBank/DDBJ databases">
        <title>Whole genome shotgun sequence of Enterococcus mundtii NBRC 100490.</title>
        <authorList>
            <person name="Hosoyama A."/>
            <person name="Uohara A."/>
            <person name="Ohji S."/>
            <person name="Ichikawa N."/>
        </authorList>
    </citation>
    <scope>NUCLEOTIDE SEQUENCE [LARGE SCALE GENOMIC DNA]</scope>
    <source>
        <strain evidence="1 2">NBRC 100490</strain>
    </source>
</reference>
<accession>A0ABQ0VCQ3</accession>
<sequence>MLDMKKIMQLNLVFFLGGIIGLLFVRSTTSEATMHDFQTNLGIGVKESVNGILLEDGESLADNVHHFISEDGAYYVVNKENRKTVEVRTWYQFRNAINDQNVSVINVSASFNTTFHSLDTIDRPLTINFINAARIDLENNHALKLAKHSTLEIKANAKSPIFVSQNQLKQPFIQSSYGSTIRLEGEVVIGDGSTELREQPFIRTEGLIEVPSGSNVRIYEAIEANDLFVINYGRLELRAHEITPIKMGINGTIRVGEFSSLKVTHGGSHSVIKMTGGEIFFDNPYSIHLKQTGFGGLVAPLIDSSAVLMEINAVRNAFWENYNMSFRPTHVWNSQLQTRLGGPHGSQVLRSNSVSFENHFLGFDSYREYTAGMEMPLFPDTFPE</sequence>
<proteinExistence type="predicted"/>
<protein>
    <recommendedName>
        <fullName evidence="3">Adhesin domain-containing protein</fullName>
    </recommendedName>
</protein>
<evidence type="ECO:0000313" key="2">
    <source>
        <dbReference type="Proteomes" id="UP000321175"/>
    </source>
</evidence>
<gene>
    <name evidence="1" type="ORF">EMU01_14300</name>
</gene>
<comment type="caution">
    <text evidence="1">The sequence shown here is derived from an EMBL/GenBank/DDBJ whole genome shotgun (WGS) entry which is preliminary data.</text>
</comment>
<evidence type="ECO:0000313" key="1">
    <source>
        <dbReference type="EMBL" id="GEL80286.1"/>
    </source>
</evidence>
<dbReference type="InterPro" id="IPR046776">
    <property type="entry name" value="Pectate_lyase_5"/>
</dbReference>
<dbReference type="Proteomes" id="UP000321175">
    <property type="component" value="Unassembled WGS sequence"/>
</dbReference>
<name>A0ABQ0VCQ3_ENTMU</name>
<keyword evidence="2" id="KW-1185">Reference proteome</keyword>